<dbReference type="Gene3D" id="3.40.30.10">
    <property type="entry name" value="Glutaredoxin"/>
    <property type="match status" value="1"/>
</dbReference>
<name>A0A5N6HKZ1_9EURO</name>
<organism evidence="4 5">
    <name type="scientific">Aspergillus pseudonomiae</name>
    <dbReference type="NCBI Taxonomy" id="1506151"/>
    <lineage>
        <taxon>Eukaryota</taxon>
        <taxon>Fungi</taxon>
        <taxon>Dikarya</taxon>
        <taxon>Ascomycota</taxon>
        <taxon>Pezizomycotina</taxon>
        <taxon>Eurotiomycetes</taxon>
        <taxon>Eurotiomycetidae</taxon>
        <taxon>Eurotiales</taxon>
        <taxon>Aspergillaceae</taxon>
        <taxon>Aspergillus</taxon>
        <taxon>Aspergillus subgen. Circumdati</taxon>
    </lineage>
</organism>
<dbReference type="EMBL" id="ML736760">
    <property type="protein sequence ID" value="KAE8405451.1"/>
    <property type="molecule type" value="Genomic_DNA"/>
</dbReference>
<protein>
    <submittedName>
        <fullName evidence="4">Thioredoxin-like protein</fullName>
    </submittedName>
</protein>
<dbReference type="CDD" id="cd02947">
    <property type="entry name" value="TRX_family"/>
    <property type="match status" value="1"/>
</dbReference>
<sequence length="105" mass="11666">MVVKEITSYTTLQKTIQSPTPTVVDFTAGWTGPCRPMFSAFEQISHTTPHMAFYRMDVRKLSDEEIAKLGIVAMPTFMVFREGRKVRDLVGGSPGGLEGFVLEGH</sequence>
<accession>A0A5N6HKZ1</accession>
<keyword evidence="5" id="KW-1185">Reference proteome</keyword>
<dbReference type="AlphaFoldDB" id="A0A5N6HKZ1"/>
<dbReference type="InterPro" id="IPR013766">
    <property type="entry name" value="Thioredoxin_domain"/>
</dbReference>
<dbReference type="InterPro" id="IPR036249">
    <property type="entry name" value="Thioredoxin-like_sf"/>
</dbReference>
<proteinExistence type="inferred from homology"/>
<gene>
    <name evidence="4" type="ORF">BDV37DRAFT_281856</name>
</gene>
<evidence type="ECO:0000256" key="1">
    <source>
        <dbReference type="ARBA" id="ARBA00008987"/>
    </source>
</evidence>
<dbReference type="Pfam" id="PF00085">
    <property type="entry name" value="Thioredoxin"/>
    <property type="match status" value="1"/>
</dbReference>
<evidence type="ECO:0000259" key="3">
    <source>
        <dbReference type="Pfam" id="PF00085"/>
    </source>
</evidence>
<keyword evidence="2" id="KW-1015">Disulfide bond</keyword>
<evidence type="ECO:0000313" key="5">
    <source>
        <dbReference type="Proteomes" id="UP000325579"/>
    </source>
</evidence>
<feature type="domain" description="Thioredoxin" evidence="3">
    <location>
        <begin position="10"/>
        <end position="96"/>
    </location>
</feature>
<dbReference type="Proteomes" id="UP000325579">
    <property type="component" value="Unassembled WGS sequence"/>
</dbReference>
<reference evidence="4 5" key="1">
    <citation type="submission" date="2019-04" db="EMBL/GenBank/DDBJ databases">
        <authorList>
            <consortium name="DOE Joint Genome Institute"/>
            <person name="Mondo S."/>
            <person name="Kjaerbolling I."/>
            <person name="Vesth T."/>
            <person name="Frisvad J.C."/>
            <person name="Nybo J.L."/>
            <person name="Theobald S."/>
            <person name="Kildgaard S."/>
            <person name="Isbrandt T."/>
            <person name="Kuo A."/>
            <person name="Sato A."/>
            <person name="Lyhne E.K."/>
            <person name="Kogle M.E."/>
            <person name="Wiebenga A."/>
            <person name="Kun R.S."/>
            <person name="Lubbers R.J."/>
            <person name="Makela M.R."/>
            <person name="Barry K."/>
            <person name="Chovatia M."/>
            <person name="Clum A."/>
            <person name="Daum C."/>
            <person name="Haridas S."/>
            <person name="He G."/>
            <person name="LaButti K."/>
            <person name="Lipzen A."/>
            <person name="Riley R."/>
            <person name="Salamov A."/>
            <person name="Simmons B.A."/>
            <person name="Magnuson J.K."/>
            <person name="Henrissat B."/>
            <person name="Mortensen U.H."/>
            <person name="Larsen T.O."/>
            <person name="Devries R.P."/>
            <person name="Grigoriev I.V."/>
            <person name="Machida M."/>
            <person name="Baker S.E."/>
            <person name="Andersen M.R."/>
            <person name="Cantor M.N."/>
            <person name="Hua S.X."/>
        </authorList>
    </citation>
    <scope>NUCLEOTIDE SEQUENCE [LARGE SCALE GENOMIC DNA]</scope>
    <source>
        <strain evidence="4 5">CBS 119388</strain>
    </source>
</reference>
<evidence type="ECO:0000256" key="2">
    <source>
        <dbReference type="ARBA" id="ARBA00023157"/>
    </source>
</evidence>
<dbReference type="PANTHER" id="PTHR46115">
    <property type="entry name" value="THIOREDOXIN-LIKE PROTEIN 1"/>
    <property type="match status" value="1"/>
</dbReference>
<evidence type="ECO:0000313" key="4">
    <source>
        <dbReference type="EMBL" id="KAE8405451.1"/>
    </source>
</evidence>
<dbReference type="OrthoDB" id="10263751at2759"/>
<dbReference type="RefSeq" id="XP_031942770.1">
    <property type="nucleotide sequence ID" value="XM_032086909.1"/>
</dbReference>
<dbReference type="SUPFAM" id="SSF52833">
    <property type="entry name" value="Thioredoxin-like"/>
    <property type="match status" value="1"/>
</dbReference>
<accession>A0A5N7DGA3</accession>
<dbReference type="GeneID" id="43671600"/>
<comment type="similarity">
    <text evidence="1">Belongs to the thioredoxin family.</text>
</comment>